<keyword evidence="3" id="KW-0479">Metal-binding</keyword>
<evidence type="ECO:0000313" key="9">
    <source>
        <dbReference type="Proteomes" id="UP000472262"/>
    </source>
</evidence>
<dbReference type="InterPro" id="IPR015021">
    <property type="entry name" value="C11orf54_DUF1907"/>
</dbReference>
<feature type="domain" description="DUF1907" evidence="7">
    <location>
        <begin position="44"/>
        <end position="262"/>
    </location>
</feature>
<accession>A0A672KEA2</accession>
<evidence type="ECO:0000259" key="7">
    <source>
        <dbReference type="SMART" id="SM01168"/>
    </source>
</evidence>
<dbReference type="InParanoid" id="A0A672KEA2"/>
<protein>
    <submittedName>
        <fullName evidence="8">Chromosome 11 open reading frame 54</fullName>
    </submittedName>
</protein>
<evidence type="ECO:0000313" key="8">
    <source>
        <dbReference type="Ensembl" id="ENSSGRP00000008434.1"/>
    </source>
</evidence>
<keyword evidence="9" id="KW-1185">Reference proteome</keyword>
<reference evidence="8" key="1">
    <citation type="submission" date="2025-08" db="UniProtKB">
        <authorList>
            <consortium name="Ensembl"/>
        </authorList>
    </citation>
    <scope>IDENTIFICATION</scope>
</reference>
<dbReference type="SMART" id="SM01168">
    <property type="entry name" value="DUF1907"/>
    <property type="match status" value="1"/>
</dbReference>
<evidence type="ECO:0000256" key="1">
    <source>
        <dbReference type="ARBA" id="ARBA00004123"/>
    </source>
</evidence>
<comment type="subcellular location">
    <subcellularLocation>
        <location evidence="1">Nucleus</location>
    </subcellularLocation>
</comment>
<evidence type="ECO:0000256" key="4">
    <source>
        <dbReference type="ARBA" id="ARBA00022801"/>
    </source>
</evidence>
<dbReference type="PANTHER" id="PTHR13204:SF1">
    <property type="entry name" value="ESTER HYDROLASE C11ORF54"/>
    <property type="match status" value="1"/>
</dbReference>
<evidence type="ECO:0000256" key="2">
    <source>
        <dbReference type="ARBA" id="ARBA00011245"/>
    </source>
</evidence>
<keyword evidence="5" id="KW-0862">Zinc</keyword>
<name>A0A672KEA2_SINGR</name>
<keyword evidence="6" id="KW-0539">Nucleus</keyword>
<dbReference type="Ensembl" id="ENSSGRT00000009212.1">
    <property type="protein sequence ID" value="ENSSGRP00000008434.1"/>
    <property type="gene ID" value="ENSSGRG00000005753.1"/>
</dbReference>
<dbReference type="GO" id="GO:0016788">
    <property type="term" value="F:hydrolase activity, acting on ester bonds"/>
    <property type="evidence" value="ECO:0007669"/>
    <property type="project" value="TreeGrafter"/>
</dbReference>
<evidence type="ECO:0000256" key="6">
    <source>
        <dbReference type="ARBA" id="ARBA00023242"/>
    </source>
</evidence>
<dbReference type="GO" id="GO:0005634">
    <property type="term" value="C:nucleus"/>
    <property type="evidence" value="ECO:0007669"/>
    <property type="project" value="UniProtKB-SubCell"/>
</dbReference>
<proteinExistence type="predicted"/>
<reference evidence="8" key="2">
    <citation type="submission" date="2025-09" db="UniProtKB">
        <authorList>
            <consortium name="Ensembl"/>
        </authorList>
    </citation>
    <scope>IDENTIFICATION</scope>
</reference>
<dbReference type="SUPFAM" id="SSF117856">
    <property type="entry name" value="AF0104/ALDC/Ptd012-like"/>
    <property type="match status" value="1"/>
</dbReference>
<evidence type="ECO:0000256" key="5">
    <source>
        <dbReference type="ARBA" id="ARBA00022833"/>
    </source>
</evidence>
<dbReference type="Pfam" id="PF08925">
    <property type="entry name" value="DUF1907"/>
    <property type="match status" value="1"/>
</dbReference>
<dbReference type="GO" id="GO:0008270">
    <property type="term" value="F:zinc ion binding"/>
    <property type="evidence" value="ECO:0007669"/>
    <property type="project" value="TreeGrafter"/>
</dbReference>
<comment type="subunit">
    <text evidence="2">Monomer.</text>
</comment>
<keyword evidence="4" id="KW-0378">Hydrolase</keyword>
<dbReference type="PANTHER" id="PTHR13204">
    <property type="entry name" value="PTD012 PROTEIN"/>
    <property type="match status" value="1"/>
</dbReference>
<evidence type="ECO:0000256" key="3">
    <source>
        <dbReference type="ARBA" id="ARBA00022723"/>
    </source>
</evidence>
<sequence length="274" mass="30453">MANTSKTDKFQLHVPNLEELCQGLLWEQALLRQWGNKDQAPAGADTAAAVGKIGRRLLREPTLLRQWGNIDKGSCGSRHYCGADTAPAGADTAAAVGKKQVKLLRERGAVRMDYVMLMGVDYGGLPLQVIEVRACRRTGEDSLVSCMRKTMEECYGEKSVALGGTFVIQKGKAKIHIMPFEFSACPLNSIEDVSNWLRHFEVSAPLIFQTVMVSRDPGLDLRVEHTHGFSHHGEGGHYYIDTTPNTVEYLGYFLPAEFIYRIDRPTETHNIGQD</sequence>
<dbReference type="Proteomes" id="UP000472262">
    <property type="component" value="Unassembled WGS sequence"/>
</dbReference>
<organism evidence="8 9">
    <name type="scientific">Sinocyclocheilus grahami</name>
    <name type="common">Dianchi golden-line fish</name>
    <name type="synonym">Barbus grahami</name>
    <dbReference type="NCBI Taxonomy" id="75366"/>
    <lineage>
        <taxon>Eukaryota</taxon>
        <taxon>Metazoa</taxon>
        <taxon>Chordata</taxon>
        <taxon>Craniata</taxon>
        <taxon>Vertebrata</taxon>
        <taxon>Euteleostomi</taxon>
        <taxon>Actinopterygii</taxon>
        <taxon>Neopterygii</taxon>
        <taxon>Teleostei</taxon>
        <taxon>Ostariophysi</taxon>
        <taxon>Cypriniformes</taxon>
        <taxon>Cyprinidae</taxon>
        <taxon>Cyprininae</taxon>
        <taxon>Sinocyclocheilus</taxon>
    </lineage>
</organism>
<dbReference type="AlphaFoldDB" id="A0A672KEA2"/>